<feature type="region of interest" description="Disordered" evidence="1">
    <location>
        <begin position="132"/>
        <end position="154"/>
    </location>
</feature>
<gene>
    <name evidence="2" type="ORF">DSM106972_055880</name>
</gene>
<feature type="compositionally biased region" description="Polar residues" evidence="1">
    <location>
        <begin position="132"/>
        <end position="152"/>
    </location>
</feature>
<dbReference type="Proteomes" id="UP000271624">
    <property type="component" value="Unassembled WGS sequence"/>
</dbReference>
<sequence length="165" mass="18541">MENGESIEVGTVGNEGMAGLPIFLGATTIPGEAFSQVPGSAMRMKASVFRREVTPGNVIYSLLQRYTQALFNQVAQSTACNRLHSIEERFCRWMLMTQDRVGSNEFPMTHEFLGQMRLCASRFDKRNCCGSSKSGNHQIQSRQNDNNRQSANGKHRVRVLCNYQD</sequence>
<accession>A0A3S1AL28</accession>
<organism evidence="2 3">
    <name type="scientific">Dulcicalothrix desertica PCC 7102</name>
    <dbReference type="NCBI Taxonomy" id="232991"/>
    <lineage>
        <taxon>Bacteria</taxon>
        <taxon>Bacillati</taxon>
        <taxon>Cyanobacteriota</taxon>
        <taxon>Cyanophyceae</taxon>
        <taxon>Nostocales</taxon>
        <taxon>Calotrichaceae</taxon>
        <taxon>Dulcicalothrix</taxon>
    </lineage>
</organism>
<protein>
    <submittedName>
        <fullName evidence="2">Uncharacterized protein</fullName>
    </submittedName>
</protein>
<dbReference type="AlphaFoldDB" id="A0A3S1AL28"/>
<dbReference type="EMBL" id="RSCL01000014">
    <property type="protein sequence ID" value="RUT03280.1"/>
    <property type="molecule type" value="Genomic_DNA"/>
</dbReference>
<proteinExistence type="predicted"/>
<evidence type="ECO:0000256" key="1">
    <source>
        <dbReference type="SAM" id="MobiDB-lite"/>
    </source>
</evidence>
<evidence type="ECO:0000313" key="3">
    <source>
        <dbReference type="Proteomes" id="UP000271624"/>
    </source>
</evidence>
<evidence type="ECO:0000313" key="2">
    <source>
        <dbReference type="EMBL" id="RUT03280.1"/>
    </source>
</evidence>
<reference evidence="2" key="1">
    <citation type="submission" date="2018-12" db="EMBL/GenBank/DDBJ databases">
        <authorList>
            <person name="Will S."/>
            <person name="Neumann-Schaal M."/>
            <person name="Henke P."/>
        </authorList>
    </citation>
    <scope>NUCLEOTIDE SEQUENCE</scope>
    <source>
        <strain evidence="2">PCC 7102</strain>
    </source>
</reference>
<comment type="caution">
    <text evidence="2">The sequence shown here is derived from an EMBL/GenBank/DDBJ whole genome shotgun (WGS) entry which is preliminary data.</text>
</comment>
<reference evidence="2" key="2">
    <citation type="journal article" date="2019" name="Genome Biol. Evol.">
        <title>Day and night: Metabolic profiles and evolutionary relationships of six axenic non-marine cyanobacteria.</title>
        <authorList>
            <person name="Will S.E."/>
            <person name="Henke P."/>
            <person name="Boedeker C."/>
            <person name="Huang S."/>
            <person name="Brinkmann H."/>
            <person name="Rohde M."/>
            <person name="Jarek M."/>
            <person name="Friedl T."/>
            <person name="Seufert S."/>
            <person name="Schumacher M."/>
            <person name="Overmann J."/>
            <person name="Neumann-Schaal M."/>
            <person name="Petersen J."/>
        </authorList>
    </citation>
    <scope>NUCLEOTIDE SEQUENCE [LARGE SCALE GENOMIC DNA]</scope>
    <source>
        <strain evidence="2">PCC 7102</strain>
    </source>
</reference>
<name>A0A3S1AL28_9CYAN</name>
<keyword evidence="3" id="KW-1185">Reference proteome</keyword>